<dbReference type="GO" id="GO:0003993">
    <property type="term" value="F:acid phosphatase activity"/>
    <property type="evidence" value="ECO:0007669"/>
    <property type="project" value="InterPro"/>
</dbReference>
<dbReference type="InterPro" id="IPR029052">
    <property type="entry name" value="Metallo-depent_PP-like"/>
</dbReference>
<keyword evidence="1 2" id="KW-0732">Signal</keyword>
<dbReference type="SUPFAM" id="SSF49363">
    <property type="entry name" value="Purple acid phosphatase, N-terminal domain"/>
    <property type="match status" value="1"/>
</dbReference>
<dbReference type="InterPro" id="IPR015914">
    <property type="entry name" value="PAPs_N"/>
</dbReference>
<evidence type="ECO:0000256" key="1">
    <source>
        <dbReference type="ARBA" id="ARBA00022729"/>
    </source>
</evidence>
<dbReference type="InterPro" id="IPR008963">
    <property type="entry name" value="Purple_acid_Pase-like_N"/>
</dbReference>
<keyword evidence="6" id="KW-1185">Reference proteome</keyword>
<dbReference type="GO" id="GO:0046872">
    <property type="term" value="F:metal ion binding"/>
    <property type="evidence" value="ECO:0007669"/>
    <property type="project" value="InterPro"/>
</dbReference>
<dbReference type="Pfam" id="PF16656">
    <property type="entry name" value="Pur_ac_phosph_N"/>
    <property type="match status" value="1"/>
</dbReference>
<dbReference type="CDD" id="cd00063">
    <property type="entry name" value="FN3"/>
    <property type="match status" value="1"/>
</dbReference>
<dbReference type="SUPFAM" id="SSF56300">
    <property type="entry name" value="Metallo-dependent phosphatases"/>
    <property type="match status" value="1"/>
</dbReference>
<dbReference type="InterPro" id="IPR004843">
    <property type="entry name" value="Calcineurin-like_PHP"/>
</dbReference>
<dbReference type="InterPro" id="IPR003961">
    <property type="entry name" value="FN3_dom"/>
</dbReference>
<dbReference type="EMBL" id="JABBNI010000018">
    <property type="protein sequence ID" value="NMM63112.1"/>
    <property type="molecule type" value="Genomic_DNA"/>
</dbReference>
<feature type="signal peptide" evidence="2">
    <location>
        <begin position="1"/>
        <end position="21"/>
    </location>
</feature>
<evidence type="ECO:0000256" key="2">
    <source>
        <dbReference type="SAM" id="SignalP"/>
    </source>
</evidence>
<evidence type="ECO:0000313" key="5">
    <source>
        <dbReference type="EMBL" id="NMM63112.1"/>
    </source>
</evidence>
<organism evidence="5 6">
    <name type="scientific">Clostridium muellerianum</name>
    <dbReference type="NCBI Taxonomy" id="2716538"/>
    <lineage>
        <taxon>Bacteria</taxon>
        <taxon>Bacillati</taxon>
        <taxon>Bacillota</taxon>
        <taxon>Clostridia</taxon>
        <taxon>Eubacteriales</taxon>
        <taxon>Clostridiaceae</taxon>
        <taxon>Clostridium</taxon>
    </lineage>
</organism>
<protein>
    <submittedName>
        <fullName evidence="5">Metallophosphoesterase family protein</fullName>
    </submittedName>
</protein>
<dbReference type="PANTHER" id="PTHR45867">
    <property type="entry name" value="PURPLE ACID PHOSPHATASE"/>
    <property type="match status" value="1"/>
</dbReference>
<accession>A0A7Y0EGT1</accession>
<evidence type="ECO:0000259" key="3">
    <source>
        <dbReference type="Pfam" id="PF00149"/>
    </source>
</evidence>
<evidence type="ECO:0000259" key="4">
    <source>
        <dbReference type="Pfam" id="PF16656"/>
    </source>
</evidence>
<feature type="domain" description="Purple acid phosphatase N-terminal" evidence="4">
    <location>
        <begin position="46"/>
        <end position="142"/>
    </location>
</feature>
<dbReference type="Gene3D" id="2.60.40.380">
    <property type="entry name" value="Purple acid phosphatase-like, N-terminal"/>
    <property type="match status" value="1"/>
</dbReference>
<feature type="domain" description="Calcineurin-like phosphoesterase" evidence="3">
    <location>
        <begin position="151"/>
        <end position="350"/>
    </location>
</feature>
<reference evidence="5 6" key="1">
    <citation type="submission" date="2020-04" db="EMBL/GenBank/DDBJ databases">
        <authorList>
            <person name="Doyle D.A."/>
        </authorList>
    </citation>
    <scope>NUCLEOTIDE SEQUENCE [LARGE SCALE GENOMIC DNA]</scope>
    <source>
        <strain evidence="5 6">P21</strain>
    </source>
</reference>
<dbReference type="RefSeq" id="WP_169297717.1">
    <property type="nucleotide sequence ID" value="NZ_JABBNI010000018.1"/>
</dbReference>
<comment type="caution">
    <text evidence="5">The sequence shown here is derived from an EMBL/GenBank/DDBJ whole genome shotgun (WGS) entry which is preliminary data.</text>
</comment>
<sequence>MKKKDLSMLIAALIITTSTIATPIYPVQAYYDSTTINTSLNSTVKPDHVTLTWTKDPKTTQTITWRTSTNINRGLVQYKNLTTGETKTFDASKEDFSTSNTDINIGYMNLFSATLTNLTPNTKYSYKVGDGQNWSEESTFKTEANNEDDVKFIVFGDSQSGNADVPNYSPWNKTVQNAYSKNKDADFIINMGDLVEKGQDYRHWNNWFDAAKGVIDNIPEMPTQGNHETYNAVGWDSTKPKYFVNQFKVPMNGPEGFKGQVYSYDYGNVHFVMLDSQEEEESPNNDNFLKQQAAWLDSDLTTNKQPWTVVSFHKTPYYNKASRANVSLKNIISPIIEKHHVDVVLNGHDHGVSRTFPINNGKYYTDYSKGTVYYVTGRSGAKYYGDLSSKVWDAFFFDPQDMPSYEVADVKGNVLTINAYKQDGGLVDSFTIDKDHPQNSTKVVLPAAYNVDMNNKELAAIGADPRLVIYGTPIAFGSNQTEIANGKAYVNPLYIAMYLGGTYDSSSLKLTIDKQTYSFNSKDFSSKKNISLDALTKAGFNCSYNTQFNMVMIDK</sequence>
<evidence type="ECO:0000313" key="6">
    <source>
        <dbReference type="Proteomes" id="UP000537131"/>
    </source>
</evidence>
<dbReference type="PANTHER" id="PTHR45867:SF3">
    <property type="entry name" value="ACID PHOSPHATASE TYPE 7"/>
    <property type="match status" value="1"/>
</dbReference>
<dbReference type="Pfam" id="PF00149">
    <property type="entry name" value="Metallophos"/>
    <property type="match status" value="1"/>
</dbReference>
<dbReference type="Proteomes" id="UP000537131">
    <property type="component" value="Unassembled WGS sequence"/>
</dbReference>
<dbReference type="Gene3D" id="3.60.21.10">
    <property type="match status" value="1"/>
</dbReference>
<reference evidence="5 6" key="2">
    <citation type="submission" date="2020-06" db="EMBL/GenBank/DDBJ databases">
        <title>Complete Genome Sequence of Clostridium muelleri sp. nov. P21T, an Acid-Alcohol Producing Acetogen Isolated from Old Hay.</title>
        <authorList>
            <person name="Duncan K.E."/>
            <person name="Tanner R.S."/>
        </authorList>
    </citation>
    <scope>NUCLEOTIDE SEQUENCE [LARGE SCALE GENOMIC DNA]</scope>
    <source>
        <strain evidence="5 6">P21</strain>
    </source>
</reference>
<proteinExistence type="predicted"/>
<feature type="chain" id="PRO_5038864093" evidence="2">
    <location>
        <begin position="22"/>
        <end position="555"/>
    </location>
</feature>
<dbReference type="AlphaFoldDB" id="A0A7Y0EGT1"/>
<name>A0A7Y0EGT1_9CLOT</name>
<gene>
    <name evidence="5" type="ORF">HBE96_10465</name>
</gene>